<evidence type="ECO:0000256" key="1">
    <source>
        <dbReference type="ARBA" id="ARBA00023239"/>
    </source>
</evidence>
<dbReference type="GO" id="GO:0016787">
    <property type="term" value="F:hydrolase activity"/>
    <property type="evidence" value="ECO:0007669"/>
    <property type="project" value="InterPro"/>
</dbReference>
<keyword evidence="1" id="KW-0456">Lyase</keyword>
<reference evidence="4 5" key="1">
    <citation type="submission" date="2017-03" db="EMBL/GenBank/DDBJ databases">
        <authorList>
            <person name="Afonso C.L."/>
            <person name="Miller P.J."/>
            <person name="Scott M.A."/>
            <person name="Spackman E."/>
            <person name="Goraichik I."/>
            <person name="Dimitrov K.M."/>
            <person name="Suarez D.L."/>
            <person name="Swayne D.E."/>
        </authorList>
    </citation>
    <scope>NUCLEOTIDE SEQUENCE [LARGE SCALE GENOMIC DNA]</scope>
    <source>
        <strain evidence="4 5">ATCC 9172</strain>
    </source>
</reference>
<gene>
    <name evidence="4" type="ORF">BLIN9172_02451</name>
</gene>
<dbReference type="InterPro" id="IPR032465">
    <property type="entry name" value="ACMSD"/>
</dbReference>
<dbReference type="SUPFAM" id="SSF51556">
    <property type="entry name" value="Metallo-dependent hydrolases"/>
    <property type="match status" value="1"/>
</dbReference>
<dbReference type="RefSeq" id="WP_308297965.1">
    <property type="nucleotide sequence ID" value="NZ_FXYY01000016.1"/>
</dbReference>
<dbReference type="Gene3D" id="3.20.20.140">
    <property type="entry name" value="Metal-dependent hydrolases"/>
    <property type="match status" value="1"/>
</dbReference>
<evidence type="ECO:0000313" key="4">
    <source>
        <dbReference type="EMBL" id="SMX90440.1"/>
    </source>
</evidence>
<proteinExistence type="predicted"/>
<name>A0A2H1JSH1_BRELN</name>
<dbReference type="InterPro" id="IPR006680">
    <property type="entry name" value="Amidohydro-rel"/>
</dbReference>
<evidence type="ECO:0000313" key="5">
    <source>
        <dbReference type="Proteomes" id="UP000234641"/>
    </source>
</evidence>
<dbReference type="InterPro" id="IPR032466">
    <property type="entry name" value="Metal_Hydrolase"/>
</dbReference>
<dbReference type="Proteomes" id="UP000234641">
    <property type="component" value="Unassembled WGS sequence"/>
</dbReference>
<dbReference type="GO" id="GO:0016831">
    <property type="term" value="F:carboxy-lyase activity"/>
    <property type="evidence" value="ECO:0007669"/>
    <property type="project" value="InterPro"/>
</dbReference>
<evidence type="ECO:0000259" key="3">
    <source>
        <dbReference type="Pfam" id="PF04909"/>
    </source>
</evidence>
<evidence type="ECO:0000256" key="2">
    <source>
        <dbReference type="SAM" id="MobiDB-lite"/>
    </source>
</evidence>
<feature type="domain" description="Amidohydrolase-related" evidence="3">
    <location>
        <begin position="66"/>
        <end position="335"/>
    </location>
</feature>
<dbReference type="EMBL" id="FXYY01000016">
    <property type="protein sequence ID" value="SMX90440.1"/>
    <property type="molecule type" value="Genomic_DNA"/>
</dbReference>
<dbReference type="GO" id="GO:0019748">
    <property type="term" value="P:secondary metabolic process"/>
    <property type="evidence" value="ECO:0007669"/>
    <property type="project" value="TreeGrafter"/>
</dbReference>
<dbReference type="GO" id="GO:0005737">
    <property type="term" value="C:cytoplasm"/>
    <property type="evidence" value="ECO:0007669"/>
    <property type="project" value="TreeGrafter"/>
</dbReference>
<feature type="compositionally biased region" description="Low complexity" evidence="2">
    <location>
        <begin position="7"/>
        <end position="18"/>
    </location>
</feature>
<protein>
    <recommendedName>
        <fullName evidence="3">Amidohydrolase-related domain-containing protein</fullName>
    </recommendedName>
</protein>
<dbReference type="PANTHER" id="PTHR21240:SF28">
    <property type="entry name" value="ISO-OROTATE DECARBOXYLASE (EUROFUNG)"/>
    <property type="match status" value="1"/>
</dbReference>
<organism evidence="4 5">
    <name type="scientific">Brevibacterium linens ATCC 9172</name>
    <dbReference type="NCBI Taxonomy" id="1255617"/>
    <lineage>
        <taxon>Bacteria</taxon>
        <taxon>Bacillati</taxon>
        <taxon>Actinomycetota</taxon>
        <taxon>Actinomycetes</taxon>
        <taxon>Micrococcales</taxon>
        <taxon>Brevibacteriaceae</taxon>
        <taxon>Brevibacterium</taxon>
    </lineage>
</organism>
<dbReference type="Pfam" id="PF04909">
    <property type="entry name" value="Amidohydro_2"/>
    <property type="match status" value="1"/>
</dbReference>
<feature type="region of interest" description="Disordered" evidence="2">
    <location>
        <begin position="1"/>
        <end position="31"/>
    </location>
</feature>
<sequence length="336" mass="36788">MNDSDDAATQTPSAAQTAPTPPTVNPAPETTIGRTFVVPDTMTTPPRTDVEVPDYIRALGLPGLADIHVHFLPQNVLDKVWEYFDNAADNYGRDWPINYRYDTDTRLNIVRELGLRAIPALTYPHKPGMAAWLNEWNAGFAAAHDDVIHCGTLYAEPESADYVPAALAAGAKLFKVHVQVGVFSPDDEVLDPAWKALEEARVPIVIHAGSAPLPGTYTGPQAVGNVLERFPQLTFVIAHMGMPEYDEFADLAERFDNVHLDTTMFASGYFSDPAEVTPAYRERLARLEDKVILGSDFPNIPYPYVDQIAGLAALGLGDAWMRSVLWTNGAKVLGLD</sequence>
<accession>A0A2H1JSH1</accession>
<dbReference type="CDD" id="cd01292">
    <property type="entry name" value="metallo-dependent_hydrolases"/>
    <property type="match status" value="1"/>
</dbReference>
<dbReference type="AlphaFoldDB" id="A0A2H1JSH1"/>
<dbReference type="PANTHER" id="PTHR21240">
    <property type="entry name" value="2-AMINO-3-CARBOXYLMUCONATE-6-SEMIALDEHYDE DECARBOXYLASE"/>
    <property type="match status" value="1"/>
</dbReference>